<evidence type="ECO:0000313" key="4">
    <source>
        <dbReference type="Proteomes" id="UP001497497"/>
    </source>
</evidence>
<dbReference type="EMBL" id="CAXITT010000339">
    <property type="protein sequence ID" value="CAL1539434.1"/>
    <property type="molecule type" value="Genomic_DNA"/>
</dbReference>
<organism evidence="3 4">
    <name type="scientific">Lymnaea stagnalis</name>
    <name type="common">Great pond snail</name>
    <name type="synonym">Helix stagnalis</name>
    <dbReference type="NCBI Taxonomy" id="6523"/>
    <lineage>
        <taxon>Eukaryota</taxon>
        <taxon>Metazoa</taxon>
        <taxon>Spiralia</taxon>
        <taxon>Lophotrochozoa</taxon>
        <taxon>Mollusca</taxon>
        <taxon>Gastropoda</taxon>
        <taxon>Heterobranchia</taxon>
        <taxon>Euthyneura</taxon>
        <taxon>Panpulmonata</taxon>
        <taxon>Hygrophila</taxon>
        <taxon>Lymnaeoidea</taxon>
        <taxon>Lymnaeidae</taxon>
        <taxon>Lymnaea</taxon>
    </lineage>
</organism>
<dbReference type="InterPro" id="IPR029021">
    <property type="entry name" value="Prot-tyrosine_phosphatase-like"/>
</dbReference>
<feature type="non-terminal residue" evidence="3">
    <location>
        <position position="471"/>
    </location>
</feature>
<dbReference type="PANTHER" id="PTHR45706:SF1">
    <property type="entry name" value="PEZ, ISOFORM A"/>
    <property type="match status" value="1"/>
</dbReference>
<protein>
    <recommendedName>
        <fullName evidence="2">Tyrosine-protein phosphatase domain-containing protein</fullName>
    </recommendedName>
</protein>
<comment type="caution">
    <text evidence="3">The sequence shown here is derived from an EMBL/GenBank/DDBJ whole genome shotgun (WGS) entry which is preliminary data.</text>
</comment>
<name>A0AAV2HYX0_LYMST</name>
<feature type="domain" description="Tyrosine-protein phosphatase" evidence="2">
    <location>
        <begin position="410"/>
        <end position="471"/>
    </location>
</feature>
<feature type="compositionally biased region" description="Polar residues" evidence="1">
    <location>
        <begin position="1"/>
        <end position="12"/>
    </location>
</feature>
<gene>
    <name evidence="3" type="ORF">GSLYS_00013226001</name>
</gene>
<feature type="compositionally biased region" description="Basic and acidic residues" evidence="1">
    <location>
        <begin position="30"/>
        <end position="45"/>
    </location>
</feature>
<feature type="region of interest" description="Disordered" evidence="1">
    <location>
        <begin position="90"/>
        <end position="176"/>
    </location>
</feature>
<feature type="compositionally biased region" description="Polar residues" evidence="1">
    <location>
        <begin position="291"/>
        <end position="307"/>
    </location>
</feature>
<feature type="region of interest" description="Disordered" evidence="1">
    <location>
        <begin position="1"/>
        <end position="45"/>
    </location>
</feature>
<dbReference type="Proteomes" id="UP001497497">
    <property type="component" value="Unassembled WGS sequence"/>
</dbReference>
<dbReference type="PANTHER" id="PTHR45706">
    <property type="entry name" value="TYROSINE-PROTEIN PHOSPHATASE"/>
    <property type="match status" value="1"/>
</dbReference>
<feature type="compositionally biased region" description="Polar residues" evidence="1">
    <location>
        <begin position="117"/>
        <end position="133"/>
    </location>
</feature>
<dbReference type="SUPFAM" id="SSF52799">
    <property type="entry name" value="(Phosphotyrosine protein) phosphatases II"/>
    <property type="match status" value="1"/>
</dbReference>
<evidence type="ECO:0000259" key="2">
    <source>
        <dbReference type="PROSITE" id="PS50055"/>
    </source>
</evidence>
<sequence length="471" mass="51195">DLSLVSENTSKVLSDDPDDTSSEHSYSTFHAKESDESSEDESSRVKIVQHKEESKIQIRMFTPQEAPPPSKLKEEATLRESFRRLKIVRTSSVSKDGPVLGRSSLRGLKDTADGHSIPSSHLNAVSEQPQEGSGSVGKPGQNFPTNKPTLPSKDANTPPEMKEILDRLGAPPPYPGMVPVLNPSSVDINVLPALTTNSNNNNIIPEKKEEHLKLPTNTGLSQSQNKQLLTTVKRSSSVGTAPPKAGPVLSAHKEPPGTKPRATTFNLDTVVPVSKPGMVRFNKDSDVGTSVLKSDTVRNPSVSGSESDSIKCLSEKDNSSISDKGVGQDDKDESSDNLASLHDYSIGSDSDSDHERSSSDALNIGPLKMAAMNGLTLSKSMVLSLMNDDSRAPTDDRRRMLESKISEGQVYAEFEQIPRKSDSMECCIAMSQHNTPRNRFKDVLPYDATRVKLSPRRDNPDGYINASHIKV</sequence>
<feature type="region of interest" description="Disordered" evidence="1">
    <location>
        <begin position="232"/>
        <end position="269"/>
    </location>
</feature>
<feature type="non-terminal residue" evidence="3">
    <location>
        <position position="1"/>
    </location>
</feature>
<evidence type="ECO:0000313" key="3">
    <source>
        <dbReference type="EMBL" id="CAL1539434.1"/>
    </source>
</evidence>
<dbReference type="InterPro" id="IPR000242">
    <property type="entry name" value="PTP_cat"/>
</dbReference>
<dbReference type="AlphaFoldDB" id="A0AAV2HYX0"/>
<dbReference type="PROSITE" id="PS50055">
    <property type="entry name" value="TYR_PHOSPHATASE_PTP"/>
    <property type="match status" value="1"/>
</dbReference>
<dbReference type="Pfam" id="PF00102">
    <property type="entry name" value="Y_phosphatase"/>
    <property type="match status" value="1"/>
</dbReference>
<accession>A0AAV2HYX0</accession>
<dbReference type="Gene3D" id="3.90.190.10">
    <property type="entry name" value="Protein tyrosine phosphatase superfamily"/>
    <property type="match status" value="1"/>
</dbReference>
<feature type="region of interest" description="Disordered" evidence="1">
    <location>
        <begin position="291"/>
        <end position="361"/>
    </location>
</feature>
<reference evidence="3 4" key="1">
    <citation type="submission" date="2024-04" db="EMBL/GenBank/DDBJ databases">
        <authorList>
            <consortium name="Genoscope - CEA"/>
            <person name="William W."/>
        </authorList>
    </citation>
    <scope>NUCLEOTIDE SEQUENCE [LARGE SCALE GENOMIC DNA]</scope>
</reference>
<proteinExistence type="predicted"/>
<evidence type="ECO:0000256" key="1">
    <source>
        <dbReference type="SAM" id="MobiDB-lite"/>
    </source>
</evidence>
<dbReference type="GO" id="GO:0004725">
    <property type="term" value="F:protein tyrosine phosphatase activity"/>
    <property type="evidence" value="ECO:0007669"/>
    <property type="project" value="InterPro"/>
</dbReference>
<keyword evidence="4" id="KW-1185">Reference proteome</keyword>